<evidence type="ECO:0000313" key="3">
    <source>
        <dbReference type="Proteomes" id="UP001209878"/>
    </source>
</evidence>
<proteinExistence type="predicted"/>
<dbReference type="Pfam" id="PF14963">
    <property type="entry name" value="Get2_like"/>
    <property type="match status" value="1"/>
</dbReference>
<dbReference type="GO" id="GO:0071816">
    <property type="term" value="P:tail-anchored membrane protein insertion into ER membrane"/>
    <property type="evidence" value="ECO:0007669"/>
    <property type="project" value="TreeGrafter"/>
</dbReference>
<evidence type="ECO:0000313" key="2">
    <source>
        <dbReference type="EMBL" id="KAK2180131.1"/>
    </source>
</evidence>
<protein>
    <recommendedName>
        <fullName evidence="4">Calcium signal-modulating cyclophilin ligand</fullName>
    </recommendedName>
</protein>
<gene>
    <name evidence="2" type="ORF">NP493_458g03055</name>
</gene>
<dbReference type="GO" id="GO:0043529">
    <property type="term" value="C:GET complex"/>
    <property type="evidence" value="ECO:0007669"/>
    <property type="project" value="TreeGrafter"/>
</dbReference>
<evidence type="ECO:0000256" key="1">
    <source>
        <dbReference type="SAM" id="MobiDB-lite"/>
    </source>
</evidence>
<feature type="compositionally biased region" description="Low complexity" evidence="1">
    <location>
        <begin position="77"/>
        <end position="91"/>
    </location>
</feature>
<accession>A0AAD9NTI2</accession>
<keyword evidence="3" id="KW-1185">Reference proteome</keyword>
<feature type="region of interest" description="Disordered" evidence="1">
    <location>
        <begin position="1"/>
        <end position="63"/>
    </location>
</feature>
<dbReference type="EMBL" id="JAODUO010000457">
    <property type="protein sequence ID" value="KAK2180131.1"/>
    <property type="molecule type" value="Genomic_DNA"/>
</dbReference>
<dbReference type="Proteomes" id="UP001209878">
    <property type="component" value="Unassembled WGS sequence"/>
</dbReference>
<feature type="compositionally biased region" description="Polar residues" evidence="1">
    <location>
        <begin position="1"/>
        <end position="10"/>
    </location>
</feature>
<reference evidence="2" key="1">
    <citation type="journal article" date="2023" name="Mol. Biol. Evol.">
        <title>Third-Generation Sequencing Reveals the Adaptive Role of the Epigenome in Three Deep-Sea Polychaetes.</title>
        <authorList>
            <person name="Perez M."/>
            <person name="Aroh O."/>
            <person name="Sun Y."/>
            <person name="Lan Y."/>
            <person name="Juniper S.K."/>
            <person name="Young C.R."/>
            <person name="Angers B."/>
            <person name="Qian P.Y."/>
        </authorList>
    </citation>
    <scope>NUCLEOTIDE SEQUENCE</scope>
    <source>
        <strain evidence="2">R07B-5</strain>
    </source>
</reference>
<feature type="compositionally biased region" description="Polar residues" evidence="1">
    <location>
        <begin position="51"/>
        <end position="63"/>
    </location>
</feature>
<dbReference type="PANTHER" id="PTHR15026">
    <property type="entry name" value="CALCIUM-SIGNAL MODULATING CYCLOPHILIN LIGAND CAML"/>
    <property type="match status" value="1"/>
</dbReference>
<dbReference type="PANTHER" id="PTHR15026:SF0">
    <property type="entry name" value="GUIDED ENTRY OF TAIL-ANCHORED PROTEINS FACTOR CAMLG"/>
    <property type="match status" value="1"/>
</dbReference>
<feature type="region of interest" description="Disordered" evidence="1">
    <location>
        <begin position="77"/>
        <end position="136"/>
    </location>
</feature>
<evidence type="ECO:0008006" key="4">
    <source>
        <dbReference type="Google" id="ProtNLM"/>
    </source>
</evidence>
<name>A0AAD9NTI2_RIDPI</name>
<sequence length="251" mass="27920">MSELQSSSNAADMAKQRREQRRRRLLMTSEERMRKIMGLSEESISEKQDSPETAVQPSVLPNSSLHEAADVPHIAQTEVSQEETQQQTTSHTHPRNRKVQHSSVLGTSTLDDSTTSLLSGGGDPLRGEPTTSVEPPKQDSMLLAFRKFRTMFVLLVGFLVRVAFMYDFGKLYIQTILNPFVALEISILGFQKSAGMEFGGQANRGIISALILLGVRQPIINIYKQVLGASTDVCQDFALYFFAFVITHVLI</sequence>
<dbReference type="InterPro" id="IPR016719">
    <property type="entry name" value="CAMLG"/>
</dbReference>
<feature type="compositionally biased region" description="Low complexity" evidence="1">
    <location>
        <begin position="105"/>
        <end position="118"/>
    </location>
</feature>
<comment type="caution">
    <text evidence="2">The sequence shown here is derived from an EMBL/GenBank/DDBJ whole genome shotgun (WGS) entry which is preliminary data.</text>
</comment>
<organism evidence="2 3">
    <name type="scientific">Ridgeia piscesae</name>
    <name type="common">Tubeworm</name>
    <dbReference type="NCBI Taxonomy" id="27915"/>
    <lineage>
        <taxon>Eukaryota</taxon>
        <taxon>Metazoa</taxon>
        <taxon>Spiralia</taxon>
        <taxon>Lophotrochozoa</taxon>
        <taxon>Annelida</taxon>
        <taxon>Polychaeta</taxon>
        <taxon>Sedentaria</taxon>
        <taxon>Canalipalpata</taxon>
        <taxon>Sabellida</taxon>
        <taxon>Siboglinidae</taxon>
        <taxon>Ridgeia</taxon>
    </lineage>
</organism>
<dbReference type="AlphaFoldDB" id="A0AAD9NTI2"/>